<dbReference type="EC" id="2.5.1.18" evidence="3"/>
<reference evidence="3 4" key="1">
    <citation type="submission" date="2015-09" db="EMBL/GenBank/DDBJ databases">
        <authorList>
            <consortium name="Swine Surveillance"/>
        </authorList>
    </citation>
    <scope>NUCLEOTIDE SEQUENCE [LARGE SCALE GENOMIC DNA]</scope>
    <source>
        <strain evidence="3 4">CECT 4357</strain>
    </source>
</reference>
<dbReference type="SUPFAM" id="SSF47616">
    <property type="entry name" value="GST C-terminal domain-like"/>
    <property type="match status" value="1"/>
</dbReference>
<evidence type="ECO:0000259" key="2">
    <source>
        <dbReference type="PROSITE" id="PS50404"/>
    </source>
</evidence>
<dbReference type="GO" id="GO:0004364">
    <property type="term" value="F:glutathione transferase activity"/>
    <property type="evidence" value="ECO:0007669"/>
    <property type="project" value="UniProtKB-EC"/>
</dbReference>
<keyword evidence="4" id="KW-1185">Reference proteome</keyword>
<feature type="domain" description="GST N-terminal" evidence="2">
    <location>
        <begin position="1"/>
        <end position="79"/>
    </location>
</feature>
<dbReference type="STRING" id="53501.SAMN04488043_106226"/>
<feature type="region of interest" description="Disordered" evidence="1">
    <location>
        <begin position="199"/>
        <end position="218"/>
    </location>
</feature>
<name>A0A0P1G499_THAGE</name>
<dbReference type="SFLD" id="SFLDG01150">
    <property type="entry name" value="Main.1:_Beta-like"/>
    <property type="match status" value="1"/>
</dbReference>
<dbReference type="SFLD" id="SFLDG00358">
    <property type="entry name" value="Main_(cytGST)"/>
    <property type="match status" value="1"/>
</dbReference>
<evidence type="ECO:0000313" key="3">
    <source>
        <dbReference type="EMBL" id="CUH68733.1"/>
    </source>
</evidence>
<dbReference type="SUPFAM" id="SSF52833">
    <property type="entry name" value="Thioredoxin-like"/>
    <property type="match status" value="1"/>
</dbReference>
<dbReference type="PANTHER" id="PTHR44051:SF21">
    <property type="entry name" value="GLUTATHIONE S-TRANSFERASE FAMILY PROTEIN"/>
    <property type="match status" value="1"/>
</dbReference>
<dbReference type="SFLD" id="SFLDS00019">
    <property type="entry name" value="Glutathione_Transferase_(cytos"/>
    <property type="match status" value="1"/>
</dbReference>
<keyword evidence="3" id="KW-0808">Transferase</keyword>
<sequence>MLTLWHCEDTRSFRPLWALEELDLNYDLKMLPFPPRASRKDYFAENPLGTIPLLVDGDTRMTESCAMLQYLSLRHGQGRFAVPTEHAEFGDYLNWLHHGEATLTFPQTIYLRYSRMEVPERQLPQAAEDYRLWFLARLKLLEPALSDGRDTLLQSGFTMADIAVHYAIELAVLLGLRDDLPPETLRWFDGLTTRPAYQRAKAKQRSGAEADNLPPMPF</sequence>
<dbReference type="InterPro" id="IPR004045">
    <property type="entry name" value="Glutathione_S-Trfase_N"/>
</dbReference>
<evidence type="ECO:0000256" key="1">
    <source>
        <dbReference type="SAM" id="MobiDB-lite"/>
    </source>
</evidence>
<dbReference type="Pfam" id="PF02798">
    <property type="entry name" value="GST_N"/>
    <property type="match status" value="1"/>
</dbReference>
<dbReference type="CDD" id="cd03046">
    <property type="entry name" value="GST_N_GTT1_like"/>
    <property type="match status" value="1"/>
</dbReference>
<dbReference type="OrthoDB" id="9810080at2"/>
<accession>A0A0P1G499</accession>
<dbReference type="Gene3D" id="3.40.30.10">
    <property type="entry name" value="Glutaredoxin"/>
    <property type="match status" value="1"/>
</dbReference>
<dbReference type="AlphaFoldDB" id="A0A0P1G499"/>
<dbReference type="PROSITE" id="PS50404">
    <property type="entry name" value="GST_NTER"/>
    <property type="match status" value="1"/>
</dbReference>
<gene>
    <name evidence="3" type="primary">gstB_2</name>
    <name evidence="3" type="ORF">TG4357_03765</name>
</gene>
<dbReference type="PANTHER" id="PTHR44051">
    <property type="entry name" value="GLUTATHIONE S-TRANSFERASE-RELATED"/>
    <property type="match status" value="1"/>
</dbReference>
<organism evidence="3 4">
    <name type="scientific">Thalassovita gelatinovora</name>
    <name type="common">Thalassobius gelatinovorus</name>
    <dbReference type="NCBI Taxonomy" id="53501"/>
    <lineage>
        <taxon>Bacteria</taxon>
        <taxon>Pseudomonadati</taxon>
        <taxon>Pseudomonadota</taxon>
        <taxon>Alphaproteobacteria</taxon>
        <taxon>Rhodobacterales</taxon>
        <taxon>Roseobacteraceae</taxon>
        <taxon>Thalassovita</taxon>
    </lineage>
</organism>
<dbReference type="RefSeq" id="WP_082644205.1">
    <property type="nucleotide sequence ID" value="NZ_CP051181.1"/>
</dbReference>
<dbReference type="Proteomes" id="UP000051587">
    <property type="component" value="Unassembled WGS sequence"/>
</dbReference>
<dbReference type="InterPro" id="IPR036282">
    <property type="entry name" value="Glutathione-S-Trfase_C_sf"/>
</dbReference>
<dbReference type="EMBL" id="CYSA01000028">
    <property type="protein sequence ID" value="CUH68733.1"/>
    <property type="molecule type" value="Genomic_DNA"/>
</dbReference>
<dbReference type="InterPro" id="IPR036249">
    <property type="entry name" value="Thioredoxin-like_sf"/>
</dbReference>
<proteinExistence type="predicted"/>
<dbReference type="Gene3D" id="1.20.1050.10">
    <property type="match status" value="1"/>
</dbReference>
<evidence type="ECO:0000313" key="4">
    <source>
        <dbReference type="Proteomes" id="UP000051587"/>
    </source>
</evidence>
<dbReference type="InterPro" id="IPR040079">
    <property type="entry name" value="Glutathione_S-Trfase"/>
</dbReference>
<protein>
    <submittedName>
        <fullName evidence="3">Glutathione S-transferase GstB</fullName>
        <ecNumber evidence="3">2.5.1.18</ecNumber>
    </submittedName>
</protein>